<keyword evidence="7 8" id="KW-0472">Membrane</keyword>
<feature type="transmembrane region" description="Helical" evidence="8">
    <location>
        <begin position="44"/>
        <end position="66"/>
    </location>
</feature>
<comment type="caution">
    <text evidence="9">The sequence shown here is derived from an EMBL/GenBank/DDBJ whole genome shotgun (WGS) entry which is preliminary data.</text>
</comment>
<feature type="transmembrane region" description="Helical" evidence="8">
    <location>
        <begin position="219"/>
        <end position="242"/>
    </location>
</feature>
<evidence type="ECO:0000256" key="5">
    <source>
        <dbReference type="ARBA" id="ARBA00022692"/>
    </source>
</evidence>
<feature type="transmembrane region" description="Helical" evidence="8">
    <location>
        <begin position="187"/>
        <end position="207"/>
    </location>
</feature>
<keyword evidence="5 8" id="KW-0812">Transmembrane</keyword>
<evidence type="ECO:0000313" key="10">
    <source>
        <dbReference type="Proteomes" id="UP000094580"/>
    </source>
</evidence>
<sequence>MSKQLKESLTVSPFFLLFLIHSTQTGVGLLNFQSNIVKGAGQDAWVSVLLVGISIHIIIWIMYYLLKKSNNGDIMSLHQQLFGKWIGNILNTFFYIYMLLVITTIIRSYIAVLITWVFPYFPIWLLSFIMLFVITYLVIGGFRVITGICFWGVIIPSLLLLTCYFPLKYAYWTNLLPVFNHSISDYFVSAKYCILMYSGPEFLLIYFPFIKNNQKSQKWAHISQAYTIILYLFITFVSFAYFSHGQLKHITWPTLMMSKIIRYPFIERFEYVYIFLWLLVILPPCCMALWGAFRILKESFQFKTRKSLWFSIIIVHIMVISLKSKLDVEKIGTFMTYATSSFLYFYIPILFIIYLVFQAFKKADRFGRN</sequence>
<accession>A0ABX2ZWD1</accession>
<gene>
    <name evidence="9" type="ORF">BED47_02540</name>
</gene>
<dbReference type="Pfam" id="PF03845">
    <property type="entry name" value="Spore_permease"/>
    <property type="match status" value="1"/>
</dbReference>
<comment type="subcellular location">
    <subcellularLocation>
        <location evidence="1">Membrane</location>
        <topology evidence="1">Multi-pass membrane protein</topology>
    </subcellularLocation>
</comment>
<keyword evidence="3" id="KW-0813">Transport</keyword>
<reference evidence="9 10" key="1">
    <citation type="submission" date="2016-07" db="EMBL/GenBank/DDBJ databases">
        <authorList>
            <person name="Townsley L."/>
            <person name="Shank E.A."/>
        </authorList>
    </citation>
    <scope>NUCLEOTIDE SEQUENCE [LARGE SCALE GENOMIC DNA]</scope>
    <source>
        <strain evidence="9 10">CH01</strain>
    </source>
</reference>
<evidence type="ECO:0000313" key="9">
    <source>
        <dbReference type="EMBL" id="ODG94065.1"/>
    </source>
</evidence>
<dbReference type="NCBIfam" id="TIGR00912">
    <property type="entry name" value="2A0309"/>
    <property type="match status" value="1"/>
</dbReference>
<evidence type="ECO:0000256" key="8">
    <source>
        <dbReference type="SAM" id="Phobius"/>
    </source>
</evidence>
<feature type="transmembrane region" description="Helical" evidence="8">
    <location>
        <begin position="94"/>
        <end position="117"/>
    </location>
</feature>
<dbReference type="PANTHER" id="PTHR34975">
    <property type="entry name" value="SPORE GERMINATION PROTEIN A2"/>
    <property type="match status" value="1"/>
</dbReference>
<dbReference type="Proteomes" id="UP000094580">
    <property type="component" value="Unassembled WGS sequence"/>
</dbReference>
<dbReference type="EMBL" id="MDKC01000001">
    <property type="protein sequence ID" value="ODG94065.1"/>
    <property type="molecule type" value="Genomic_DNA"/>
</dbReference>
<keyword evidence="6 8" id="KW-1133">Transmembrane helix</keyword>
<evidence type="ECO:0000256" key="4">
    <source>
        <dbReference type="ARBA" id="ARBA00022544"/>
    </source>
</evidence>
<evidence type="ECO:0000256" key="7">
    <source>
        <dbReference type="ARBA" id="ARBA00023136"/>
    </source>
</evidence>
<evidence type="ECO:0000256" key="1">
    <source>
        <dbReference type="ARBA" id="ARBA00004141"/>
    </source>
</evidence>
<evidence type="ECO:0000256" key="6">
    <source>
        <dbReference type="ARBA" id="ARBA00022989"/>
    </source>
</evidence>
<dbReference type="InterPro" id="IPR004761">
    <property type="entry name" value="Spore_GerAB"/>
</dbReference>
<feature type="transmembrane region" description="Helical" evidence="8">
    <location>
        <begin position="307"/>
        <end position="322"/>
    </location>
</feature>
<keyword evidence="10" id="KW-1185">Reference proteome</keyword>
<feature type="transmembrane region" description="Helical" evidence="8">
    <location>
        <begin position="123"/>
        <end position="142"/>
    </location>
</feature>
<proteinExistence type="inferred from homology"/>
<dbReference type="RefSeq" id="WP_029715373.1">
    <property type="nucleotide sequence ID" value="NZ_MDKC01000001.1"/>
</dbReference>
<dbReference type="Gene3D" id="1.20.1740.10">
    <property type="entry name" value="Amino acid/polyamine transporter I"/>
    <property type="match status" value="1"/>
</dbReference>
<evidence type="ECO:0000256" key="2">
    <source>
        <dbReference type="ARBA" id="ARBA00007998"/>
    </source>
</evidence>
<keyword evidence="4" id="KW-0309">Germination</keyword>
<evidence type="ECO:0000256" key="3">
    <source>
        <dbReference type="ARBA" id="ARBA00022448"/>
    </source>
</evidence>
<name>A0ABX2ZWD1_9BACI</name>
<dbReference type="PANTHER" id="PTHR34975:SF2">
    <property type="entry name" value="SPORE GERMINATION PROTEIN A2"/>
    <property type="match status" value="1"/>
</dbReference>
<protein>
    <submittedName>
        <fullName evidence="9">Uncharacterized protein</fullName>
    </submittedName>
</protein>
<feature type="transmembrane region" description="Helical" evidence="8">
    <location>
        <begin position="271"/>
        <end position="295"/>
    </location>
</feature>
<comment type="similarity">
    <text evidence="2">Belongs to the amino acid-polyamine-organocation (APC) superfamily. Spore germination protein (SGP) (TC 2.A.3.9) family.</text>
</comment>
<feature type="transmembrane region" description="Helical" evidence="8">
    <location>
        <begin position="342"/>
        <end position="360"/>
    </location>
</feature>
<organism evidence="9 10">
    <name type="scientific">Gottfriedia luciferensis</name>
    <dbReference type="NCBI Taxonomy" id="178774"/>
    <lineage>
        <taxon>Bacteria</taxon>
        <taxon>Bacillati</taxon>
        <taxon>Bacillota</taxon>
        <taxon>Bacilli</taxon>
        <taxon>Bacillales</taxon>
        <taxon>Bacillaceae</taxon>
        <taxon>Gottfriedia</taxon>
    </lineage>
</organism>
<feature type="transmembrane region" description="Helical" evidence="8">
    <location>
        <begin position="149"/>
        <end position="167"/>
    </location>
</feature>